<keyword evidence="2" id="KW-1185">Reference proteome</keyword>
<reference evidence="1 2" key="1">
    <citation type="journal article" date="2017" name="Mycologia">
        <title>Bifiguratus adelaidae, gen. et sp. nov., a new member of Mucoromycotina in endophytic and soil-dwelling habitats.</title>
        <authorList>
            <person name="Torres-Cruz T.J."/>
            <person name="Billingsley Tobias T.L."/>
            <person name="Almatruk M."/>
            <person name="Hesse C."/>
            <person name="Kuske C.R."/>
            <person name="Desiro A."/>
            <person name="Benucci G.M."/>
            <person name="Bonito G."/>
            <person name="Stajich J.E."/>
            <person name="Dunlap C."/>
            <person name="Arnold A.E."/>
            <person name="Porras-Alfaro A."/>
        </authorList>
    </citation>
    <scope>NUCLEOTIDE SEQUENCE [LARGE SCALE GENOMIC DNA]</scope>
    <source>
        <strain evidence="1 2">AZ0501</strain>
    </source>
</reference>
<accession>A0A261XSU4</accession>
<proteinExistence type="predicted"/>
<comment type="caution">
    <text evidence="1">The sequence shown here is derived from an EMBL/GenBank/DDBJ whole genome shotgun (WGS) entry which is preliminary data.</text>
</comment>
<organism evidence="1 2">
    <name type="scientific">Bifiguratus adelaidae</name>
    <dbReference type="NCBI Taxonomy" id="1938954"/>
    <lineage>
        <taxon>Eukaryota</taxon>
        <taxon>Fungi</taxon>
        <taxon>Fungi incertae sedis</taxon>
        <taxon>Mucoromycota</taxon>
        <taxon>Mucoromycotina</taxon>
        <taxon>Endogonomycetes</taxon>
        <taxon>Endogonales</taxon>
        <taxon>Endogonales incertae sedis</taxon>
        <taxon>Bifiguratus</taxon>
    </lineage>
</organism>
<dbReference type="EMBL" id="MVBO01000424">
    <property type="protein sequence ID" value="OZJ01383.1"/>
    <property type="molecule type" value="Genomic_DNA"/>
</dbReference>
<protein>
    <submittedName>
        <fullName evidence="1">Uncharacterized protein</fullName>
    </submittedName>
</protein>
<dbReference type="Proteomes" id="UP000242875">
    <property type="component" value="Unassembled WGS sequence"/>
</dbReference>
<evidence type="ECO:0000313" key="1">
    <source>
        <dbReference type="EMBL" id="OZJ01383.1"/>
    </source>
</evidence>
<gene>
    <name evidence="1" type="ORF">BZG36_05687</name>
</gene>
<evidence type="ECO:0000313" key="2">
    <source>
        <dbReference type="Proteomes" id="UP000242875"/>
    </source>
</evidence>
<sequence length="119" mass="13415">MADSYAGLFPKDSPKNMRFAVNCFTAIGLGTVTDDLRVRLRTASKLVLRLPAELGLGLGSWSLLQHPIIIRIRTQVIELLHADDKPTMAFTDRWIGFGTEYTHDLSVIYTEHTHYIAEL</sequence>
<dbReference type="AlphaFoldDB" id="A0A261XSU4"/>
<name>A0A261XSU4_9FUNG</name>
<dbReference type="OrthoDB" id="1924287at2759"/>